<dbReference type="AlphaFoldDB" id="A0A495V0T8"/>
<comment type="caution">
    <text evidence="1">The sequence shown here is derived from an EMBL/GenBank/DDBJ whole genome shotgun (WGS) entry which is preliminary data.</text>
</comment>
<dbReference type="Proteomes" id="UP000274556">
    <property type="component" value="Unassembled WGS sequence"/>
</dbReference>
<evidence type="ECO:0000313" key="1">
    <source>
        <dbReference type="EMBL" id="RKT43006.1"/>
    </source>
</evidence>
<keyword evidence="2" id="KW-1185">Reference proteome</keyword>
<accession>A0A495V0T8</accession>
<dbReference type="EMBL" id="RBXL01000001">
    <property type="protein sequence ID" value="RKT43006.1"/>
    <property type="molecule type" value="Genomic_DNA"/>
</dbReference>
<sequence length="32" mass="3545">MVRALPTLLAEAGYDCFLCWTGMDAPRRRAGC</sequence>
<protein>
    <submittedName>
        <fullName evidence="1">Uncharacterized protein</fullName>
    </submittedName>
</protein>
<proteinExistence type="predicted"/>
<gene>
    <name evidence="1" type="ORF">BDD21_0313</name>
</gene>
<reference evidence="1 2" key="1">
    <citation type="submission" date="2018-10" db="EMBL/GenBank/DDBJ databases">
        <title>Genomic Encyclopedia of Archaeal and Bacterial Type Strains, Phase II (KMG-II): from individual species to whole genera.</title>
        <authorList>
            <person name="Goeker M."/>
        </authorList>
    </citation>
    <scope>NUCLEOTIDE SEQUENCE [LARGE SCALE GENOMIC DNA]</scope>
    <source>
        <strain evidence="1 2">DSM 235</strain>
    </source>
</reference>
<name>A0A495V0T8_9GAMM</name>
<organism evidence="1 2">
    <name type="scientific">Thiocapsa rosea</name>
    <dbReference type="NCBI Taxonomy" id="69360"/>
    <lineage>
        <taxon>Bacteria</taxon>
        <taxon>Pseudomonadati</taxon>
        <taxon>Pseudomonadota</taxon>
        <taxon>Gammaproteobacteria</taxon>
        <taxon>Chromatiales</taxon>
        <taxon>Chromatiaceae</taxon>
        <taxon>Thiocapsa</taxon>
    </lineage>
</organism>
<evidence type="ECO:0000313" key="2">
    <source>
        <dbReference type="Proteomes" id="UP000274556"/>
    </source>
</evidence>